<dbReference type="AlphaFoldDB" id="A0A2M7E740"/>
<dbReference type="EMBL" id="PETL01000325">
    <property type="protein sequence ID" value="PIV63556.1"/>
    <property type="molecule type" value="Genomic_DNA"/>
</dbReference>
<organism evidence="1 2">
    <name type="scientific">bacterium (Candidatus Ratteibacteria) CG01_land_8_20_14_3_00_40_19</name>
    <dbReference type="NCBI Taxonomy" id="2014290"/>
    <lineage>
        <taxon>Bacteria</taxon>
        <taxon>Candidatus Ratteibacteria</taxon>
    </lineage>
</organism>
<sequence>MAEKLAITCFSALLLNLLILSKSPYQDSALTRLSYAPEFPIIIICFVKKVKPRSLSLGFTVNKDV</sequence>
<dbReference type="Proteomes" id="UP000228886">
    <property type="component" value="Unassembled WGS sequence"/>
</dbReference>
<proteinExistence type="predicted"/>
<protein>
    <submittedName>
        <fullName evidence="1">Uncharacterized protein</fullName>
    </submittedName>
</protein>
<accession>A0A2M7E740</accession>
<comment type="caution">
    <text evidence="1">The sequence shown here is derived from an EMBL/GenBank/DDBJ whole genome shotgun (WGS) entry which is preliminary data.</text>
</comment>
<reference evidence="2" key="1">
    <citation type="submission" date="2017-09" db="EMBL/GenBank/DDBJ databases">
        <title>Depth-based differentiation of microbial function through sediment-hosted aquifers and enrichment of novel symbionts in the deep terrestrial subsurface.</title>
        <authorList>
            <person name="Probst A.J."/>
            <person name="Ladd B."/>
            <person name="Jarett J.K."/>
            <person name="Geller-Mcgrath D.E."/>
            <person name="Sieber C.M.K."/>
            <person name="Emerson J.B."/>
            <person name="Anantharaman K."/>
            <person name="Thomas B.C."/>
            <person name="Malmstrom R."/>
            <person name="Stieglmeier M."/>
            <person name="Klingl A."/>
            <person name="Woyke T."/>
            <person name="Ryan C.M."/>
            <person name="Banfield J.F."/>
        </authorList>
    </citation>
    <scope>NUCLEOTIDE SEQUENCE [LARGE SCALE GENOMIC DNA]</scope>
</reference>
<gene>
    <name evidence="1" type="ORF">COS11_06855</name>
</gene>
<name>A0A2M7E740_9BACT</name>
<evidence type="ECO:0000313" key="1">
    <source>
        <dbReference type="EMBL" id="PIV63556.1"/>
    </source>
</evidence>
<evidence type="ECO:0000313" key="2">
    <source>
        <dbReference type="Proteomes" id="UP000228886"/>
    </source>
</evidence>